<evidence type="ECO:0000313" key="3">
    <source>
        <dbReference type="Proteomes" id="UP001163846"/>
    </source>
</evidence>
<feature type="non-terminal residue" evidence="2">
    <location>
        <position position="1"/>
    </location>
</feature>
<dbReference type="Pfam" id="PF20236">
    <property type="entry name" value="DUF6593"/>
    <property type="match status" value="1"/>
</dbReference>
<reference evidence="2" key="1">
    <citation type="submission" date="2022-08" db="EMBL/GenBank/DDBJ databases">
        <authorList>
            <consortium name="DOE Joint Genome Institute"/>
            <person name="Min B."/>
            <person name="Riley R."/>
            <person name="Sierra-Patev S."/>
            <person name="Naranjo-Ortiz M."/>
            <person name="Looney B."/>
            <person name="Konkel Z."/>
            <person name="Slot J.C."/>
            <person name="Sakamoto Y."/>
            <person name="Steenwyk J.L."/>
            <person name="Rokas A."/>
            <person name="Carro J."/>
            <person name="Camarero S."/>
            <person name="Ferreira P."/>
            <person name="Molpeceres G."/>
            <person name="Ruiz-Duenas F.J."/>
            <person name="Serrano A."/>
            <person name="Henrissat B."/>
            <person name="Drula E."/>
            <person name="Hughes K.W."/>
            <person name="Mata J.L."/>
            <person name="Ishikawa N.K."/>
            <person name="Vargas-Isla R."/>
            <person name="Ushijima S."/>
            <person name="Smith C.A."/>
            <person name="Ahrendt S."/>
            <person name="Andreopoulos W."/>
            <person name="He G."/>
            <person name="Labutti K."/>
            <person name="Lipzen A."/>
            <person name="Ng V."/>
            <person name="Sandor L."/>
            <person name="Barry K."/>
            <person name="Martinez A.T."/>
            <person name="Xiao Y."/>
            <person name="Gibbons J.G."/>
            <person name="Terashima K."/>
            <person name="Hibbett D.S."/>
            <person name="Grigoriev I.V."/>
        </authorList>
    </citation>
    <scope>NUCLEOTIDE SEQUENCE</scope>
    <source>
        <strain evidence="2">TFB9207</strain>
    </source>
</reference>
<dbReference type="InterPro" id="IPR046528">
    <property type="entry name" value="DUF6593"/>
</dbReference>
<name>A0AA38PHD3_9AGAR</name>
<accession>A0AA38PHD3</accession>
<feature type="domain" description="DUF6593" evidence="1">
    <location>
        <begin position="2"/>
        <end position="94"/>
    </location>
</feature>
<sequence>FQDDQGNTVYDVHTPQSLNIGHRTTTVSKYLRDAEGHDSFEYVAQIEWKVIQSSRIRFANGRLSGQEVKTKDYIRKDAWNHAFTGEDGKDYVWQYD</sequence>
<evidence type="ECO:0000313" key="2">
    <source>
        <dbReference type="EMBL" id="KAJ3842665.1"/>
    </source>
</evidence>
<organism evidence="2 3">
    <name type="scientific">Lentinula raphanica</name>
    <dbReference type="NCBI Taxonomy" id="153919"/>
    <lineage>
        <taxon>Eukaryota</taxon>
        <taxon>Fungi</taxon>
        <taxon>Dikarya</taxon>
        <taxon>Basidiomycota</taxon>
        <taxon>Agaricomycotina</taxon>
        <taxon>Agaricomycetes</taxon>
        <taxon>Agaricomycetidae</taxon>
        <taxon>Agaricales</taxon>
        <taxon>Marasmiineae</taxon>
        <taxon>Omphalotaceae</taxon>
        <taxon>Lentinula</taxon>
    </lineage>
</organism>
<dbReference type="Proteomes" id="UP001163846">
    <property type="component" value="Unassembled WGS sequence"/>
</dbReference>
<keyword evidence="3" id="KW-1185">Reference proteome</keyword>
<proteinExistence type="predicted"/>
<protein>
    <recommendedName>
        <fullName evidence="1">DUF6593 domain-containing protein</fullName>
    </recommendedName>
</protein>
<dbReference type="EMBL" id="MU805999">
    <property type="protein sequence ID" value="KAJ3842665.1"/>
    <property type="molecule type" value="Genomic_DNA"/>
</dbReference>
<dbReference type="AlphaFoldDB" id="A0AA38PHD3"/>
<evidence type="ECO:0000259" key="1">
    <source>
        <dbReference type="Pfam" id="PF20236"/>
    </source>
</evidence>
<gene>
    <name evidence="2" type="ORF">F5878DRAFT_510852</name>
</gene>
<comment type="caution">
    <text evidence="2">The sequence shown here is derived from an EMBL/GenBank/DDBJ whole genome shotgun (WGS) entry which is preliminary data.</text>
</comment>
<feature type="non-terminal residue" evidence="2">
    <location>
        <position position="96"/>
    </location>
</feature>